<comment type="caution">
    <text evidence="1">The sequence shown here is derived from an EMBL/GenBank/DDBJ whole genome shotgun (WGS) entry which is preliminary data.</text>
</comment>
<dbReference type="AlphaFoldDB" id="A0A1G2MCZ7"/>
<protein>
    <submittedName>
        <fullName evidence="1">Uncharacterized protein</fullName>
    </submittedName>
</protein>
<name>A0A1G2MCZ7_9BACT</name>
<dbReference type="Proteomes" id="UP000176493">
    <property type="component" value="Unassembled WGS sequence"/>
</dbReference>
<accession>A0A1G2MCZ7</accession>
<gene>
    <name evidence="1" type="ORF">A2W52_02120</name>
</gene>
<evidence type="ECO:0000313" key="2">
    <source>
        <dbReference type="Proteomes" id="UP000176493"/>
    </source>
</evidence>
<dbReference type="EMBL" id="MHRJ01000040">
    <property type="protein sequence ID" value="OHA21738.1"/>
    <property type="molecule type" value="Genomic_DNA"/>
</dbReference>
<sequence length="79" mass="8975">MWVKRTCISPPLQKNPSSKKFSDLYFLNLSIHAREARGLPISPYAALRAARSESGERDLSLILESLLYSVRTYFSTNPD</sequence>
<evidence type="ECO:0000313" key="1">
    <source>
        <dbReference type="EMBL" id="OHA21738.1"/>
    </source>
</evidence>
<reference evidence="1 2" key="1">
    <citation type="journal article" date="2016" name="Nat. Commun.">
        <title>Thousands of microbial genomes shed light on interconnected biogeochemical processes in an aquifer system.</title>
        <authorList>
            <person name="Anantharaman K."/>
            <person name="Brown C.T."/>
            <person name="Hug L.A."/>
            <person name="Sharon I."/>
            <person name="Castelle C.J."/>
            <person name="Probst A.J."/>
            <person name="Thomas B.C."/>
            <person name="Singh A."/>
            <person name="Wilkins M.J."/>
            <person name="Karaoz U."/>
            <person name="Brodie E.L."/>
            <person name="Williams K.H."/>
            <person name="Hubbard S.S."/>
            <person name="Banfield J.F."/>
        </authorList>
    </citation>
    <scope>NUCLEOTIDE SEQUENCE [LARGE SCALE GENOMIC DNA]</scope>
</reference>
<organism evidence="1 2">
    <name type="scientific">Candidatus Taylorbacteria bacterium RIFCSPHIGHO2_02_49_25</name>
    <dbReference type="NCBI Taxonomy" id="1802305"/>
    <lineage>
        <taxon>Bacteria</taxon>
        <taxon>Candidatus Tayloriibacteriota</taxon>
    </lineage>
</organism>
<proteinExistence type="predicted"/>